<gene>
    <name evidence="1" type="ORF">VIOR3934_20325</name>
</gene>
<reference evidence="1 2" key="1">
    <citation type="journal article" date="2012" name="Int. J. Syst. Evol. Microbiol.">
        <title>Vibrio caribbeanicus sp. nov., isolated from the marine sponge Scleritoderma cyanea.</title>
        <authorList>
            <person name="Hoffmann M."/>
            <person name="Monday S.R."/>
            <person name="Allard M.W."/>
            <person name="Strain E.A."/>
            <person name="Whittaker P."/>
            <person name="Naum M."/>
            <person name="McCarthy P.J."/>
            <person name="Lopez J.V."/>
            <person name="Fischer M."/>
            <person name="Brown E.W."/>
        </authorList>
    </citation>
    <scope>NUCLEOTIDE SEQUENCE [LARGE SCALE GENOMIC DNA]</scope>
    <source>
        <strain evidence="2">CIP 102891 / ATCC 33934</strain>
    </source>
</reference>
<name>F9SM39_VIBOR</name>
<evidence type="ECO:0000313" key="2">
    <source>
        <dbReference type="Proteomes" id="UP000002817"/>
    </source>
</evidence>
<protein>
    <submittedName>
        <fullName evidence="1">Uncharacterized protein</fullName>
    </submittedName>
</protein>
<proteinExistence type="predicted"/>
<sequence>MVSVEESPELHPDRTRATEALSKPILISFIFNDLVSFDGREYTYGIAKNSER</sequence>
<dbReference type="Proteomes" id="UP000002817">
    <property type="component" value="Unassembled WGS sequence"/>
</dbReference>
<comment type="caution">
    <text evidence="1">The sequence shown here is derived from an EMBL/GenBank/DDBJ whole genome shotgun (WGS) entry which is preliminary data.</text>
</comment>
<organism evidence="1 2">
    <name type="scientific">Vibrio orientalis CIP 102891 = ATCC 33934</name>
    <dbReference type="NCBI Taxonomy" id="675816"/>
    <lineage>
        <taxon>Bacteria</taxon>
        <taxon>Pseudomonadati</taxon>
        <taxon>Pseudomonadota</taxon>
        <taxon>Gammaproteobacteria</taxon>
        <taxon>Vibrionales</taxon>
        <taxon>Vibrionaceae</taxon>
        <taxon>Vibrio</taxon>
        <taxon>Vibrio oreintalis group</taxon>
    </lineage>
</organism>
<dbReference type="AlphaFoldDB" id="F9SM39"/>
<accession>F9SM39</accession>
<dbReference type="EMBL" id="AFWH01000001">
    <property type="protein sequence ID" value="EGU54210.1"/>
    <property type="molecule type" value="Genomic_DNA"/>
</dbReference>
<evidence type="ECO:0000313" key="1">
    <source>
        <dbReference type="EMBL" id="EGU54210.1"/>
    </source>
</evidence>